<reference evidence="2 3" key="2">
    <citation type="journal article" date="2012" name="J. Bacteriol.">
        <title>Complete genome sequences of Desulfosporosinus orientis DSM765T, Desulfosporosinus youngiae DSM17734T, Desulfosporosinus meridiei DSM13257T, and Desulfosporosinus acidiphilus DSM22704T.</title>
        <authorList>
            <person name="Pester M."/>
            <person name="Brambilla E."/>
            <person name="Alazard D."/>
            <person name="Rattei T."/>
            <person name="Weinmaier T."/>
            <person name="Han J."/>
            <person name="Lucas S."/>
            <person name="Lapidus A."/>
            <person name="Cheng J.F."/>
            <person name="Goodwin L."/>
            <person name="Pitluck S."/>
            <person name="Peters L."/>
            <person name="Ovchinnikova G."/>
            <person name="Teshima H."/>
            <person name="Detter J.C."/>
            <person name="Han C.S."/>
            <person name="Tapia R."/>
            <person name="Land M.L."/>
            <person name="Hauser L."/>
            <person name="Kyrpides N.C."/>
            <person name="Ivanova N.N."/>
            <person name="Pagani I."/>
            <person name="Huntmann M."/>
            <person name="Wei C.L."/>
            <person name="Davenport K.W."/>
            <person name="Daligault H."/>
            <person name="Chain P.S."/>
            <person name="Chen A."/>
            <person name="Mavromatis K."/>
            <person name="Markowitz V."/>
            <person name="Szeto E."/>
            <person name="Mikhailova N."/>
            <person name="Pati A."/>
            <person name="Wagner M."/>
            <person name="Woyke T."/>
            <person name="Ollivier B."/>
            <person name="Klenk H.P."/>
            <person name="Spring S."/>
            <person name="Loy A."/>
        </authorList>
    </citation>
    <scope>NUCLEOTIDE SEQUENCE [LARGE SCALE GENOMIC DNA]</scope>
    <source>
        <strain evidence="3">ATCC 19365 / DSM 765 / NCIMB 8382 / VKM B-1628</strain>
    </source>
</reference>
<dbReference type="EMBL" id="CP003108">
    <property type="protein sequence ID" value="AET68202.1"/>
    <property type="molecule type" value="Genomic_DNA"/>
</dbReference>
<evidence type="ECO:0000313" key="2">
    <source>
        <dbReference type="EMBL" id="AET68202.1"/>
    </source>
</evidence>
<name>G7W8Z3_DESOD</name>
<keyword evidence="1" id="KW-0472">Membrane</keyword>
<accession>G7W8Z3</accession>
<feature type="transmembrane region" description="Helical" evidence="1">
    <location>
        <begin position="64"/>
        <end position="85"/>
    </location>
</feature>
<keyword evidence="1" id="KW-0812">Transmembrane</keyword>
<gene>
    <name evidence="2" type="ordered locus">Desor_2655</name>
</gene>
<dbReference type="RefSeq" id="WP_014185010.1">
    <property type="nucleotide sequence ID" value="NC_016584.1"/>
</dbReference>
<dbReference type="InterPro" id="IPR048147">
    <property type="entry name" value="CBO0543-like"/>
</dbReference>
<organism evidence="2 3">
    <name type="scientific">Desulfosporosinus orientis (strain ATCC 19365 / DSM 765 / NCIMB 8382 / VKM B-1628 / Singapore I)</name>
    <name type="common">Desulfotomaculum orientis</name>
    <dbReference type="NCBI Taxonomy" id="768706"/>
    <lineage>
        <taxon>Bacteria</taxon>
        <taxon>Bacillati</taxon>
        <taxon>Bacillota</taxon>
        <taxon>Clostridia</taxon>
        <taxon>Eubacteriales</taxon>
        <taxon>Desulfitobacteriaceae</taxon>
        <taxon>Desulfosporosinus</taxon>
    </lineage>
</organism>
<dbReference type="STRING" id="768706.Desor_2655"/>
<dbReference type="AlphaFoldDB" id="G7W8Z3"/>
<feature type="transmembrane region" description="Helical" evidence="1">
    <location>
        <begin position="6"/>
        <end position="23"/>
    </location>
</feature>
<keyword evidence="3" id="KW-1185">Reference proteome</keyword>
<keyword evidence="1" id="KW-1133">Transmembrane helix</keyword>
<proteinExistence type="predicted"/>
<dbReference type="HOGENOM" id="CLU_119466_2_0_9"/>
<protein>
    <submittedName>
        <fullName evidence="2">Uncharacterized protein</fullName>
    </submittedName>
</protein>
<reference evidence="3" key="1">
    <citation type="submission" date="2011-11" db="EMBL/GenBank/DDBJ databases">
        <title>Complete sequence of Desulfosporosinus orientis DSM 765.</title>
        <authorList>
            <person name="Lucas S."/>
            <person name="Han J."/>
            <person name="Lapidus A."/>
            <person name="Cheng J.-F."/>
            <person name="Goodwin L."/>
            <person name="Pitluck S."/>
            <person name="Peters L."/>
            <person name="Ovchinnikova G."/>
            <person name="Teshima H."/>
            <person name="Detter J.C."/>
            <person name="Han C."/>
            <person name="Tapia R."/>
            <person name="Land M."/>
            <person name="Hauser L."/>
            <person name="Kyrpides N."/>
            <person name="Ivanova N."/>
            <person name="Pagani I."/>
            <person name="Pester M."/>
            <person name="Spring S."/>
            <person name="Ollivier B."/>
            <person name="Rattei T."/>
            <person name="Klenk H.-P."/>
            <person name="Wagner M."/>
            <person name="Loy A."/>
            <person name="Woyke T."/>
        </authorList>
    </citation>
    <scope>NUCLEOTIDE SEQUENCE [LARGE SCALE GENOMIC DNA]</scope>
    <source>
        <strain evidence="3">ATCC 19365 / DSM 765 / NCIMB 8382 / VKM B-1628</strain>
    </source>
</reference>
<evidence type="ECO:0000256" key="1">
    <source>
        <dbReference type="SAM" id="Phobius"/>
    </source>
</evidence>
<dbReference type="KEGG" id="dor:Desor_2655"/>
<sequence length="163" mass="19182">MTIERFILFSITAISLASLFYIPKEKYRQALVSFLIFQAFTWPGTILLVQFGKIEFPVREFTQATQVGFTTNYLFYPMIFVWFVIMYPSKACLTKRFLHYFIFVSFSVWFINFTTIYTALENPLAGTLFSQTTRSYITFFAYYYISHGFIVWFSKKSNLSIGG</sequence>
<dbReference type="Proteomes" id="UP000006346">
    <property type="component" value="Chromosome"/>
</dbReference>
<dbReference type="NCBIfam" id="NF041644">
    <property type="entry name" value="CBO0543_fam"/>
    <property type="match status" value="1"/>
</dbReference>
<feature type="transmembrane region" description="Helical" evidence="1">
    <location>
        <begin position="30"/>
        <end position="52"/>
    </location>
</feature>
<dbReference type="eggNOG" id="ENOG50341IJ">
    <property type="taxonomic scope" value="Bacteria"/>
</dbReference>
<feature type="transmembrane region" description="Helical" evidence="1">
    <location>
        <begin position="135"/>
        <end position="153"/>
    </location>
</feature>
<evidence type="ECO:0000313" key="3">
    <source>
        <dbReference type="Proteomes" id="UP000006346"/>
    </source>
</evidence>
<feature type="transmembrane region" description="Helical" evidence="1">
    <location>
        <begin position="97"/>
        <end position="120"/>
    </location>
</feature>